<keyword evidence="1" id="KW-0053">Apoptosis</keyword>
<dbReference type="CDD" id="cd13359">
    <property type="entry name" value="PH_ELMO1_CED-12"/>
    <property type="match status" value="1"/>
</dbReference>
<dbReference type="Gene3D" id="6.10.250.810">
    <property type="match status" value="1"/>
</dbReference>
<evidence type="ECO:0000259" key="5">
    <source>
        <dbReference type="PROSITE" id="PS50003"/>
    </source>
</evidence>
<dbReference type="PROSITE" id="PS50003">
    <property type="entry name" value="PH_DOMAIN"/>
    <property type="match status" value="1"/>
</dbReference>
<dbReference type="PROSITE" id="PS51335">
    <property type="entry name" value="ELMO"/>
    <property type="match status" value="1"/>
</dbReference>
<evidence type="ECO:0000259" key="6">
    <source>
        <dbReference type="PROSITE" id="PS51335"/>
    </source>
</evidence>
<evidence type="ECO:0000313" key="8">
    <source>
        <dbReference type="Proteomes" id="UP000694388"/>
    </source>
</evidence>
<dbReference type="Pfam" id="PF04727">
    <property type="entry name" value="ELMO_CED12"/>
    <property type="match status" value="1"/>
</dbReference>
<dbReference type="GO" id="GO:0007015">
    <property type="term" value="P:actin filament organization"/>
    <property type="evidence" value="ECO:0007669"/>
    <property type="project" value="TreeGrafter"/>
</dbReference>
<dbReference type="GO" id="GO:0017124">
    <property type="term" value="F:SH3 domain binding"/>
    <property type="evidence" value="ECO:0007669"/>
    <property type="project" value="UniProtKB-KW"/>
</dbReference>
<dbReference type="Proteomes" id="UP000694388">
    <property type="component" value="Unplaced"/>
</dbReference>
<evidence type="ECO:0000256" key="3">
    <source>
        <dbReference type="ARBA" id="ARBA00023036"/>
    </source>
</evidence>
<dbReference type="GO" id="GO:0005886">
    <property type="term" value="C:plasma membrane"/>
    <property type="evidence" value="ECO:0007669"/>
    <property type="project" value="TreeGrafter"/>
</dbReference>
<dbReference type="Gene3D" id="2.30.29.30">
    <property type="entry name" value="Pleckstrin-homology domain (PH domain)/Phosphotyrosine-binding domain (PTB)"/>
    <property type="match status" value="1"/>
</dbReference>
<accession>A0A8C4QUC1</accession>
<feature type="domain" description="ELMO" evidence="6">
    <location>
        <begin position="303"/>
        <end position="477"/>
    </location>
</feature>
<dbReference type="Gene3D" id="1.25.10.10">
    <property type="entry name" value="Leucine-rich Repeat Variant"/>
    <property type="match status" value="1"/>
</dbReference>
<dbReference type="InterPro" id="IPR024574">
    <property type="entry name" value="ELMO_ARM"/>
</dbReference>
<evidence type="ECO:0000256" key="4">
    <source>
        <dbReference type="ARBA" id="ARBA00024863"/>
    </source>
</evidence>
<dbReference type="Pfam" id="PF11841">
    <property type="entry name" value="ELMO_ARM"/>
    <property type="match status" value="1"/>
</dbReference>
<dbReference type="PANTHER" id="PTHR12771:SF56">
    <property type="entry name" value="CED-12"/>
    <property type="match status" value="1"/>
</dbReference>
<dbReference type="InterPro" id="IPR006816">
    <property type="entry name" value="ELMO_dom"/>
</dbReference>
<dbReference type="FunFam" id="2.30.29.30:FF:000053">
    <property type="entry name" value="Engulfment and cell motility protein 1"/>
    <property type="match status" value="1"/>
</dbReference>
<proteinExistence type="predicted"/>
<keyword evidence="2" id="KW-0581">Phagocytosis</keyword>
<dbReference type="GO" id="GO:0006915">
    <property type="term" value="P:apoptotic process"/>
    <property type="evidence" value="ECO:0007669"/>
    <property type="project" value="UniProtKB-KW"/>
</dbReference>
<dbReference type="GO" id="GO:0006909">
    <property type="term" value="P:phagocytosis"/>
    <property type="evidence" value="ECO:0007669"/>
    <property type="project" value="UniProtKB-KW"/>
</dbReference>
<evidence type="ECO:0000313" key="7">
    <source>
        <dbReference type="Ensembl" id="ENSEBUP00000020727.1"/>
    </source>
</evidence>
<dbReference type="GO" id="GO:0048870">
    <property type="term" value="P:cell motility"/>
    <property type="evidence" value="ECO:0007669"/>
    <property type="project" value="TreeGrafter"/>
</dbReference>
<feature type="domain" description="PH" evidence="5">
    <location>
        <begin position="541"/>
        <end position="661"/>
    </location>
</feature>
<sequence length="714" mass="82012">MKNHVMILLSRWKLPDAEHYALQYADGSELYISEKAVTMQSTGVLFFGNNNRNEVKSGAILNLSISQVRMAKDLRDKLQSSSLDCRLEAVKTLAKLSGDLSFATEFITFDGITVLMQLVDSERFVKLQKIMTACFGEMLAYALTAFLELMDHGIVSWDSLTISFVKKIAGYVRSPGLDVTLLQRSLAILECMVLNSSNLYKVVSQEITVGHLTNHLQMSNQEIQTNAVALLNALLLKAPDEAKQEMASSPAQKQLRMVILNSVIRATQTIGTEMSHQLYVLQVLTFNFLEERMMTKMDPQDQMQRDALFELCRVAFEFEPDGLTQPGGTLERRKGLYSKDYKRLGFSNHVNPALDFMQTPPGMLAMDNMLYFSKLHQEAYIRLVLENSCRDDRHECPFARSSIELTRLLCELLRIGESPTETGQDYHPMFFTHDRSFEEFFCVCIQLLNKTWKEMRASIEDFAKVLQVVREQITRTLANKPNSMDQFRSRLQSLSYNEILKIRQKERMNQEEYGFQAAPIIELREKLQPEIMELIKKQRLNRLCEGMLFRKISSRRRQEKYWYCRLSQNHKVLHYGDVEDGAAVVPPIESLQEKLPIVDIKAVVTGKDCPHMKEKSTQKQNKELLELAFSILYNPDECLNFIAPSKYEYSVWIDGLNVLRGAEMGSDCTRSELEMLLSMEIKLQLLDLENVPIPEAPPPIPKEPSNYDFAYDYS</sequence>
<dbReference type="InterPro" id="IPR011989">
    <property type="entry name" value="ARM-like"/>
</dbReference>
<dbReference type="Pfam" id="PF16457">
    <property type="entry name" value="PH_12"/>
    <property type="match status" value="1"/>
</dbReference>
<comment type="function">
    <text evidence="4">Involved in cytoskeletal rearrangements required for phagocytosis of apoptotic cells and cell motility. Acts in association with DOCK1 and CRK. Was initially proposed to be required in complex with DOCK1 to activate Rac Rho small GTPases. May enhance the guanine nucleotide exchange factor (GEF) activity of DOCK1.</text>
</comment>
<reference evidence="7" key="2">
    <citation type="submission" date="2025-09" db="UniProtKB">
        <authorList>
            <consortium name="Ensembl"/>
        </authorList>
    </citation>
    <scope>IDENTIFICATION</scope>
</reference>
<dbReference type="SUPFAM" id="SSF48371">
    <property type="entry name" value="ARM repeat"/>
    <property type="match status" value="1"/>
</dbReference>
<dbReference type="InterPro" id="IPR016024">
    <property type="entry name" value="ARM-type_fold"/>
</dbReference>
<dbReference type="SUPFAM" id="SSF50729">
    <property type="entry name" value="PH domain-like"/>
    <property type="match status" value="1"/>
</dbReference>
<evidence type="ECO:0000256" key="2">
    <source>
        <dbReference type="ARBA" id="ARBA00022907"/>
    </source>
</evidence>
<keyword evidence="3" id="KW-0729">SH3-binding</keyword>
<dbReference type="InterPro" id="IPR011993">
    <property type="entry name" value="PH-like_dom_sf"/>
</dbReference>
<reference evidence="7" key="1">
    <citation type="submission" date="2025-08" db="UniProtKB">
        <authorList>
            <consortium name="Ensembl"/>
        </authorList>
    </citation>
    <scope>IDENTIFICATION</scope>
</reference>
<dbReference type="AlphaFoldDB" id="A0A8C4QUC1"/>
<name>A0A8C4QUC1_EPTBU</name>
<organism evidence="7 8">
    <name type="scientific">Eptatretus burgeri</name>
    <name type="common">Inshore hagfish</name>
    <dbReference type="NCBI Taxonomy" id="7764"/>
    <lineage>
        <taxon>Eukaryota</taxon>
        <taxon>Metazoa</taxon>
        <taxon>Chordata</taxon>
        <taxon>Craniata</taxon>
        <taxon>Vertebrata</taxon>
        <taxon>Cyclostomata</taxon>
        <taxon>Myxini</taxon>
        <taxon>Myxiniformes</taxon>
        <taxon>Myxinidae</taxon>
        <taxon>Eptatretinae</taxon>
        <taxon>Eptatretus</taxon>
    </lineage>
</organism>
<dbReference type="GeneTree" id="ENSGT00940000155994"/>
<dbReference type="Ensembl" id="ENSEBUT00000021303.1">
    <property type="protein sequence ID" value="ENSEBUP00000020727.1"/>
    <property type="gene ID" value="ENSEBUG00000012797.1"/>
</dbReference>
<protein>
    <submittedName>
        <fullName evidence="7">Engulfment and cell motility 1</fullName>
    </submittedName>
</protein>
<evidence type="ECO:0000256" key="1">
    <source>
        <dbReference type="ARBA" id="ARBA00022703"/>
    </source>
</evidence>
<dbReference type="InterPro" id="IPR001849">
    <property type="entry name" value="PH_domain"/>
</dbReference>
<dbReference type="InterPro" id="IPR050868">
    <property type="entry name" value="ELMO_domain-containing"/>
</dbReference>
<keyword evidence="8" id="KW-1185">Reference proteome</keyword>
<dbReference type="PANTHER" id="PTHR12771">
    <property type="entry name" value="ENGULFMENT AND CELL MOTILITY"/>
    <property type="match status" value="1"/>
</dbReference>